<accession>A0A2M9HCP9</accession>
<dbReference type="EMBL" id="PEBK01000011">
    <property type="protein sequence ID" value="PJM74562.1"/>
    <property type="molecule type" value="Genomic_DNA"/>
</dbReference>
<dbReference type="RefSeq" id="WP_100513694.1">
    <property type="nucleotide sequence ID" value="NZ_PEBK01000011.1"/>
</dbReference>
<keyword evidence="2" id="KW-1185">Reference proteome</keyword>
<reference evidence="1 2" key="1">
    <citation type="submission" date="2017-10" db="EMBL/GenBank/DDBJ databases">
        <title>Draft genome sequences of strains TRE 1, TRE 9, TRE H and TRI 7, isolated from tamarins, belonging to four potential novel Bifidobacterium species.</title>
        <authorList>
            <person name="Mattarelli P."/>
            <person name="Modesto M."/>
            <person name="Puglisi E."/>
            <person name="Morelli L."/>
            <person name="Spezio C."/>
            <person name="Bonetti A."/>
            <person name="Sandri C."/>
        </authorList>
    </citation>
    <scope>NUCLEOTIDE SEQUENCE [LARGE SCALE GENOMIC DNA]</scope>
    <source>
        <strain evidence="2">TRI7</strain>
    </source>
</reference>
<gene>
    <name evidence="1" type="ORF">CSQ87_09785</name>
</gene>
<proteinExistence type="predicted"/>
<dbReference type="Proteomes" id="UP000231451">
    <property type="component" value="Unassembled WGS sequence"/>
</dbReference>
<name>A0A2M9HCP9_9BIFI</name>
<dbReference type="AlphaFoldDB" id="A0A2M9HCP9"/>
<comment type="caution">
    <text evidence="1">The sequence shown here is derived from an EMBL/GenBank/DDBJ whole genome shotgun (WGS) entry which is preliminary data.</text>
</comment>
<organism evidence="1 2">
    <name type="scientific">Bifidobacterium simiarum</name>
    <dbReference type="NCBI Taxonomy" id="2045441"/>
    <lineage>
        <taxon>Bacteria</taxon>
        <taxon>Bacillati</taxon>
        <taxon>Actinomycetota</taxon>
        <taxon>Actinomycetes</taxon>
        <taxon>Bifidobacteriales</taxon>
        <taxon>Bifidobacteriaceae</taxon>
        <taxon>Bifidobacterium</taxon>
    </lineage>
</organism>
<evidence type="ECO:0000313" key="2">
    <source>
        <dbReference type="Proteomes" id="UP000231451"/>
    </source>
</evidence>
<dbReference type="OrthoDB" id="3233675at2"/>
<sequence>MNPNIRQAIQQRAQTIDEDYIMVEKAWKDMVAACTSNVDETVHFIDTQCTADELSWLSEVYDELIDQTQSPGLAVSLYNAIIRNPEENKRYSLMPTLDEAVEVYGNYHVRKAYRQAKDQ</sequence>
<evidence type="ECO:0000313" key="1">
    <source>
        <dbReference type="EMBL" id="PJM74562.1"/>
    </source>
</evidence>
<protein>
    <submittedName>
        <fullName evidence="1">Uncharacterized protein</fullName>
    </submittedName>
</protein>